<keyword evidence="1" id="KW-0540">Nuclease</keyword>
<keyword evidence="2" id="KW-0378">Hydrolase</keyword>
<sequence length="148" mass="16401">MSPARRDVLLERANPSPQAVICGPSNNQQKYGKDAVKKAYNNGKKYWKNYDDSRCYNGNCFPKQYGGNGGNVRSNLPAECDVNARGSALVEWPIMENGKAYANGVNPDNDRVIMWDRFNNGTIVIFCGVISHRGLGGTSFNWCKKDSS</sequence>
<name>A0AA40CSZ0_9PEZI</name>
<gene>
    <name evidence="3" type="ORF">DIS24_g7219</name>
</gene>
<reference evidence="3" key="1">
    <citation type="submission" date="2023-06" db="EMBL/GenBank/DDBJ databases">
        <title>Multi-omics analyses reveal the molecular pathogenesis toolkit of Lasiodiplodia hormozganensis, a cross-kingdom pathogen.</title>
        <authorList>
            <person name="Felix C."/>
            <person name="Meneses R."/>
            <person name="Goncalves M.F.M."/>
            <person name="Tilleman L."/>
            <person name="Duarte A.S."/>
            <person name="Jorrin-Novo J.V."/>
            <person name="Van De Peer Y."/>
            <person name="Deforce D."/>
            <person name="Van Nieuwerburgh F."/>
            <person name="Esteves A.C."/>
            <person name="Alves A."/>
        </authorList>
    </citation>
    <scope>NUCLEOTIDE SEQUENCE</scope>
    <source>
        <strain evidence="3">CBS 339.90</strain>
    </source>
</reference>
<evidence type="ECO:0000313" key="3">
    <source>
        <dbReference type="EMBL" id="KAK0647974.1"/>
    </source>
</evidence>
<dbReference type="Gene3D" id="3.10.450.30">
    <property type="entry name" value="Microbial ribonucleases"/>
    <property type="match status" value="1"/>
</dbReference>
<dbReference type="GO" id="GO:0004521">
    <property type="term" value="F:RNA endonuclease activity"/>
    <property type="evidence" value="ECO:0007669"/>
    <property type="project" value="InterPro"/>
</dbReference>
<protein>
    <submittedName>
        <fullName evidence="3">Uncharacterized protein</fullName>
    </submittedName>
</protein>
<accession>A0AA40CSZ0</accession>
<dbReference type="InterPro" id="IPR016191">
    <property type="entry name" value="Ribonuclease/ribotoxin"/>
</dbReference>
<dbReference type="GO" id="GO:0003723">
    <property type="term" value="F:RNA binding"/>
    <property type="evidence" value="ECO:0007669"/>
    <property type="project" value="InterPro"/>
</dbReference>
<proteinExistence type="predicted"/>
<organism evidence="3 4">
    <name type="scientific">Lasiodiplodia hormozganensis</name>
    <dbReference type="NCBI Taxonomy" id="869390"/>
    <lineage>
        <taxon>Eukaryota</taxon>
        <taxon>Fungi</taxon>
        <taxon>Dikarya</taxon>
        <taxon>Ascomycota</taxon>
        <taxon>Pezizomycotina</taxon>
        <taxon>Dothideomycetes</taxon>
        <taxon>Dothideomycetes incertae sedis</taxon>
        <taxon>Botryosphaeriales</taxon>
        <taxon>Botryosphaeriaceae</taxon>
        <taxon>Lasiodiplodia</taxon>
    </lineage>
</organism>
<dbReference type="AlphaFoldDB" id="A0AA40CSZ0"/>
<dbReference type="Pfam" id="PF00545">
    <property type="entry name" value="Ribonuclease"/>
    <property type="match status" value="1"/>
</dbReference>
<dbReference type="Proteomes" id="UP001175001">
    <property type="component" value="Unassembled WGS sequence"/>
</dbReference>
<dbReference type="InterPro" id="IPR000026">
    <property type="entry name" value="N1-like"/>
</dbReference>
<dbReference type="GO" id="GO:0016787">
    <property type="term" value="F:hydrolase activity"/>
    <property type="evidence" value="ECO:0007669"/>
    <property type="project" value="UniProtKB-KW"/>
</dbReference>
<dbReference type="EMBL" id="JAUJDW010000041">
    <property type="protein sequence ID" value="KAK0647974.1"/>
    <property type="molecule type" value="Genomic_DNA"/>
</dbReference>
<dbReference type="SUPFAM" id="SSF53933">
    <property type="entry name" value="Microbial ribonucleases"/>
    <property type="match status" value="1"/>
</dbReference>
<evidence type="ECO:0000256" key="2">
    <source>
        <dbReference type="ARBA" id="ARBA00022801"/>
    </source>
</evidence>
<keyword evidence="4" id="KW-1185">Reference proteome</keyword>
<evidence type="ECO:0000256" key="1">
    <source>
        <dbReference type="ARBA" id="ARBA00022722"/>
    </source>
</evidence>
<comment type="caution">
    <text evidence="3">The sequence shown here is derived from an EMBL/GenBank/DDBJ whole genome shotgun (WGS) entry which is preliminary data.</text>
</comment>
<evidence type="ECO:0000313" key="4">
    <source>
        <dbReference type="Proteomes" id="UP001175001"/>
    </source>
</evidence>